<dbReference type="SUPFAM" id="SSF143081">
    <property type="entry name" value="BB1717-like"/>
    <property type="match status" value="1"/>
</dbReference>
<dbReference type="AlphaFoldDB" id="A0A6N8CNN8"/>
<keyword evidence="10" id="KW-1185">Reference proteome</keyword>
<keyword evidence="6" id="KW-0238">DNA-binding</keyword>
<dbReference type="GO" id="GO:0003697">
    <property type="term" value="F:single-stranded DNA binding"/>
    <property type="evidence" value="ECO:0007669"/>
    <property type="project" value="InterPro"/>
</dbReference>
<dbReference type="InterPro" id="IPR036590">
    <property type="entry name" value="SRAP-like"/>
</dbReference>
<proteinExistence type="inferred from homology"/>
<evidence type="ECO:0000256" key="7">
    <source>
        <dbReference type="ARBA" id="ARBA00023239"/>
    </source>
</evidence>
<evidence type="ECO:0000256" key="2">
    <source>
        <dbReference type="ARBA" id="ARBA00022670"/>
    </source>
</evidence>
<dbReference type="GO" id="GO:0106300">
    <property type="term" value="P:protein-DNA covalent cross-linking repair"/>
    <property type="evidence" value="ECO:0007669"/>
    <property type="project" value="InterPro"/>
</dbReference>
<dbReference type="InterPro" id="IPR003738">
    <property type="entry name" value="SRAP"/>
</dbReference>
<dbReference type="PANTHER" id="PTHR13604:SF0">
    <property type="entry name" value="ABASIC SITE PROCESSING PROTEIN HMCES"/>
    <property type="match status" value="1"/>
</dbReference>
<dbReference type="EC" id="3.4.-.-" evidence="8"/>
<comment type="similarity">
    <text evidence="1 8">Belongs to the SOS response-associated peptidase family.</text>
</comment>
<sequence length="223" mass="25678">MCGRYTLVTDLDILKERFLFSNDVLIEPRYNIAPGQNILTVVSDQTNHRRAGLLKWGLVPFWAKEPKIGYKMINARAESIDEKPSYKTLLSRRRCLILADSFYEWKATEDGKQPMRILLKGSVPFAMAGLWDKWRHNDQTLTTCTIITTAANTLMKDIHHRMPVILTKEAETMWLDRSKKDSHALKSLLTPYKPDEMTYHPVSTQVNNARLDDVSLISKINSL</sequence>
<keyword evidence="2 8" id="KW-0645">Protease</keyword>
<organism evidence="9 10">
    <name type="scientific">Terrilactibacillus tamarindi</name>
    <dbReference type="NCBI Taxonomy" id="2599694"/>
    <lineage>
        <taxon>Bacteria</taxon>
        <taxon>Bacillati</taxon>
        <taxon>Bacillota</taxon>
        <taxon>Bacilli</taxon>
        <taxon>Bacillales</taxon>
        <taxon>Bacillaceae</taxon>
        <taxon>Terrilactibacillus</taxon>
    </lineage>
</organism>
<comment type="caution">
    <text evidence="9">The sequence shown here is derived from an EMBL/GenBank/DDBJ whole genome shotgun (WGS) entry which is preliminary data.</text>
</comment>
<dbReference type="Gene3D" id="3.90.1680.10">
    <property type="entry name" value="SOS response associated peptidase-like"/>
    <property type="match status" value="1"/>
</dbReference>
<accession>A0A6N8CNN8</accession>
<dbReference type="OrthoDB" id="9782620at2"/>
<evidence type="ECO:0000313" key="10">
    <source>
        <dbReference type="Proteomes" id="UP000440978"/>
    </source>
</evidence>
<dbReference type="EMBL" id="WNHB01000004">
    <property type="protein sequence ID" value="MTT31190.1"/>
    <property type="molecule type" value="Genomic_DNA"/>
</dbReference>
<evidence type="ECO:0000256" key="4">
    <source>
        <dbReference type="ARBA" id="ARBA00022801"/>
    </source>
</evidence>
<keyword evidence="5" id="KW-0190">Covalent protein-DNA linkage</keyword>
<evidence type="ECO:0000256" key="6">
    <source>
        <dbReference type="ARBA" id="ARBA00023125"/>
    </source>
</evidence>
<dbReference type="GO" id="GO:0016829">
    <property type="term" value="F:lyase activity"/>
    <property type="evidence" value="ECO:0007669"/>
    <property type="project" value="UniProtKB-KW"/>
</dbReference>
<dbReference type="GO" id="GO:0006508">
    <property type="term" value="P:proteolysis"/>
    <property type="evidence" value="ECO:0007669"/>
    <property type="project" value="UniProtKB-KW"/>
</dbReference>
<keyword evidence="4 8" id="KW-0378">Hydrolase</keyword>
<evidence type="ECO:0000256" key="5">
    <source>
        <dbReference type="ARBA" id="ARBA00023124"/>
    </source>
</evidence>
<reference evidence="9 10" key="1">
    <citation type="submission" date="2019-11" db="EMBL/GenBank/DDBJ databases">
        <title>Terrilactibacillus tamarindus sp. nov. BCM23-1 isolated from bark of Tamarindus indica.</title>
        <authorList>
            <person name="Kingkaew E."/>
            <person name="Tanasupawat S."/>
        </authorList>
    </citation>
    <scope>NUCLEOTIDE SEQUENCE [LARGE SCALE GENOMIC DNA]</scope>
    <source>
        <strain evidence="9 10">BCM23-1</strain>
    </source>
</reference>
<dbReference type="GO" id="GO:0008233">
    <property type="term" value="F:peptidase activity"/>
    <property type="evidence" value="ECO:0007669"/>
    <property type="project" value="UniProtKB-KW"/>
</dbReference>
<protein>
    <recommendedName>
        <fullName evidence="8">Abasic site processing protein</fullName>
        <ecNumber evidence="8">3.4.-.-</ecNumber>
    </recommendedName>
</protein>
<name>A0A6N8CNN8_9BACI</name>
<evidence type="ECO:0000256" key="1">
    <source>
        <dbReference type="ARBA" id="ARBA00008136"/>
    </source>
</evidence>
<dbReference type="Proteomes" id="UP000440978">
    <property type="component" value="Unassembled WGS sequence"/>
</dbReference>
<evidence type="ECO:0000256" key="3">
    <source>
        <dbReference type="ARBA" id="ARBA00022763"/>
    </source>
</evidence>
<keyword evidence="7" id="KW-0456">Lyase</keyword>
<dbReference type="PANTHER" id="PTHR13604">
    <property type="entry name" value="DC12-RELATED"/>
    <property type="match status" value="1"/>
</dbReference>
<keyword evidence="3" id="KW-0227">DNA damage</keyword>
<dbReference type="Pfam" id="PF02586">
    <property type="entry name" value="SRAP"/>
    <property type="match status" value="1"/>
</dbReference>
<gene>
    <name evidence="9" type="ORF">GMB86_04065</name>
</gene>
<evidence type="ECO:0000256" key="8">
    <source>
        <dbReference type="RuleBase" id="RU364100"/>
    </source>
</evidence>
<dbReference type="RefSeq" id="WP_155217094.1">
    <property type="nucleotide sequence ID" value="NZ_WNHB01000004.1"/>
</dbReference>
<evidence type="ECO:0000313" key="9">
    <source>
        <dbReference type="EMBL" id="MTT31190.1"/>
    </source>
</evidence>